<dbReference type="STRING" id="1120989.SAMN02745227_01640"/>
<feature type="transmembrane region" description="Helical" evidence="3">
    <location>
        <begin position="434"/>
        <end position="457"/>
    </location>
</feature>
<reference evidence="5" key="1">
    <citation type="submission" date="2016-11" db="EMBL/GenBank/DDBJ databases">
        <authorList>
            <person name="Varghese N."/>
            <person name="Submissions S."/>
        </authorList>
    </citation>
    <scope>NUCLEOTIDE SEQUENCE [LARGE SCALE GENOMIC DNA]</scope>
    <source>
        <strain evidence="5">DSM 14826</strain>
    </source>
</reference>
<feature type="transmembrane region" description="Helical" evidence="3">
    <location>
        <begin position="403"/>
        <end position="422"/>
    </location>
</feature>
<dbReference type="RefSeq" id="WP_072907821.1">
    <property type="nucleotide sequence ID" value="NZ_FRAI01000018.1"/>
</dbReference>
<dbReference type="PANTHER" id="PTHR22550:SF5">
    <property type="entry name" value="LEUCINE ZIPPER PROTEIN 4"/>
    <property type="match status" value="1"/>
</dbReference>
<keyword evidence="3" id="KW-0812">Transmembrane</keyword>
<dbReference type="Pfam" id="PF03323">
    <property type="entry name" value="GerA"/>
    <property type="match status" value="1"/>
</dbReference>
<evidence type="ECO:0000256" key="2">
    <source>
        <dbReference type="ARBA" id="ARBA00023136"/>
    </source>
</evidence>
<dbReference type="Proteomes" id="UP000243547">
    <property type="component" value="Unassembled WGS sequence"/>
</dbReference>
<comment type="similarity">
    <text evidence="1">Belongs to the GerABKA family.</text>
</comment>
<dbReference type="InterPro" id="IPR004995">
    <property type="entry name" value="Spore_Ger"/>
</dbReference>
<keyword evidence="3" id="KW-1133">Transmembrane helix</keyword>
<protein>
    <submittedName>
        <fullName evidence="4">Spore germination protein</fullName>
    </submittedName>
</protein>
<gene>
    <name evidence="4" type="ORF">SAMN02745227_01640</name>
</gene>
<keyword evidence="2 3" id="KW-0472">Membrane</keyword>
<proteinExistence type="inferred from homology"/>
<sequence length="519" mass="58413">MHLLKKIFSRKNRKKPKNKISPNVNPGKPLYSSLEKNYNYLKNLFKDCEDIKFRKIKIGNSKLTAIIVFVDGMVNQDSLSSNVIKVLTKMVKEGEDISAKIVEEKLVTTVGIKLVHDFDDGAEGILSGEAFLLVEGISKGFLLETKSWESRNVTEPINEQGIRGPREGFTETLRINTSLIRRRIKNNDLKIIHFKIGRISKTDVALLYLANIAAPELVNEVKKRVDQIDVDAVLEASYIEELIEERTISLFPQILSTERPDRVVGHLLEGKVAILVDGSPFALIMPVSLPQFFHTPDDYYNRYPFTLLSRTVRFLAFFIASSLPSLYLVAVSFRYEVLPRDIIAQIAQTRTVLPFSPLVEVLLMEITVEILREASLRLPAPLGQSVGIVGALVIGDAAITANLISPILVIVIALSLLGNFIVPNYTMATSLRVLKFIIVLATGAFGGIGFILIWMMILAHLCNIESFGEPYLEPIAPFKVSEHRDLIYRIPIRWLRRRPIQTAKNNVRRQLGVEKDVEE</sequence>
<evidence type="ECO:0000313" key="5">
    <source>
        <dbReference type="Proteomes" id="UP000243547"/>
    </source>
</evidence>
<dbReference type="GO" id="GO:0016020">
    <property type="term" value="C:membrane"/>
    <property type="evidence" value="ECO:0007669"/>
    <property type="project" value="InterPro"/>
</dbReference>
<dbReference type="InterPro" id="IPR050768">
    <property type="entry name" value="UPF0353/GerABKA_families"/>
</dbReference>
<evidence type="ECO:0000256" key="3">
    <source>
        <dbReference type="SAM" id="Phobius"/>
    </source>
</evidence>
<evidence type="ECO:0000313" key="4">
    <source>
        <dbReference type="EMBL" id="SHK15002.1"/>
    </source>
</evidence>
<keyword evidence="5" id="KW-1185">Reference proteome</keyword>
<organism evidence="4 5">
    <name type="scientific">Anaerobranca californiensis DSM 14826</name>
    <dbReference type="NCBI Taxonomy" id="1120989"/>
    <lineage>
        <taxon>Bacteria</taxon>
        <taxon>Bacillati</taxon>
        <taxon>Bacillota</taxon>
        <taxon>Clostridia</taxon>
        <taxon>Eubacteriales</taxon>
        <taxon>Proteinivoracaceae</taxon>
        <taxon>Anaerobranca</taxon>
    </lineage>
</organism>
<dbReference type="PIRSF" id="PIRSF005690">
    <property type="entry name" value="GerBA"/>
    <property type="match status" value="1"/>
</dbReference>
<dbReference type="EMBL" id="FRAI01000018">
    <property type="protein sequence ID" value="SHK15002.1"/>
    <property type="molecule type" value="Genomic_DNA"/>
</dbReference>
<evidence type="ECO:0000256" key="1">
    <source>
        <dbReference type="ARBA" id="ARBA00005278"/>
    </source>
</evidence>
<feature type="transmembrane region" description="Helical" evidence="3">
    <location>
        <begin position="312"/>
        <end position="330"/>
    </location>
</feature>
<dbReference type="GO" id="GO:0009847">
    <property type="term" value="P:spore germination"/>
    <property type="evidence" value="ECO:0007669"/>
    <property type="project" value="InterPro"/>
</dbReference>
<dbReference type="PANTHER" id="PTHR22550">
    <property type="entry name" value="SPORE GERMINATION PROTEIN"/>
    <property type="match status" value="1"/>
</dbReference>
<dbReference type="OrthoDB" id="9772630at2"/>
<dbReference type="AlphaFoldDB" id="A0A1M6Q446"/>
<name>A0A1M6Q446_9FIRM</name>
<accession>A0A1M6Q446</accession>